<keyword evidence="1" id="KW-0812">Transmembrane</keyword>
<evidence type="ECO:0000313" key="2">
    <source>
        <dbReference type="EMBL" id="PHJ36384.1"/>
    </source>
</evidence>
<dbReference type="AlphaFoldDB" id="A0AA44UAR5"/>
<dbReference type="EMBL" id="AVBE01000002">
    <property type="protein sequence ID" value="PHJ36384.1"/>
    <property type="molecule type" value="Genomic_DNA"/>
</dbReference>
<evidence type="ECO:0000256" key="1">
    <source>
        <dbReference type="SAM" id="Phobius"/>
    </source>
</evidence>
<gene>
    <name evidence="2" type="ORF">N776_09170</name>
</gene>
<sequence>MFFTAKNHKRLIDFILTITAGRWGGFWAVRDFGVLFMIMFSLVF</sequence>
<proteinExistence type="predicted"/>
<keyword evidence="1" id="KW-0472">Membrane</keyword>
<accession>A0AA44UAR5</accession>
<comment type="caution">
    <text evidence="2">The sequence shown here is derived from an EMBL/GenBank/DDBJ whole genome shotgun (WGS) entry which is preliminary data.</text>
</comment>
<protein>
    <submittedName>
        <fullName evidence="2">Uncharacterized protein</fullName>
    </submittedName>
</protein>
<evidence type="ECO:0000313" key="3">
    <source>
        <dbReference type="Proteomes" id="UP000223296"/>
    </source>
</evidence>
<name>A0AA44UAR5_NEIGO</name>
<dbReference type="Proteomes" id="UP000223296">
    <property type="component" value="Unassembled WGS sequence"/>
</dbReference>
<organism evidence="2 3">
    <name type="scientific">Neisseria gonorrhoeae 3502</name>
    <dbReference type="NCBI Taxonomy" id="1193404"/>
    <lineage>
        <taxon>Bacteria</taxon>
        <taxon>Pseudomonadati</taxon>
        <taxon>Pseudomonadota</taxon>
        <taxon>Betaproteobacteria</taxon>
        <taxon>Neisseriales</taxon>
        <taxon>Neisseriaceae</taxon>
        <taxon>Neisseria</taxon>
    </lineage>
</organism>
<reference evidence="2 3" key="1">
    <citation type="submission" date="2013-08" db="EMBL/GenBank/DDBJ databases">
        <authorList>
            <person name="Trees D."/>
        </authorList>
    </citation>
    <scope>NUCLEOTIDE SEQUENCE [LARGE SCALE GENOMIC DNA]</scope>
    <source>
        <strain evidence="2 3">3502</strain>
    </source>
</reference>
<keyword evidence="1" id="KW-1133">Transmembrane helix</keyword>
<feature type="transmembrane region" description="Helical" evidence="1">
    <location>
        <begin position="21"/>
        <end position="43"/>
    </location>
</feature>